<sequence length="226" mass="25178">MTATQVLVTIIVLVVIAALGYGIWFVTRRRALQNRFGPEYDRAVAEGDSRLAAERELRDRERRHAELQIHDLDPEARARYTSSWQEIQARFLDDPAGAVRDADALVTRVIAERGYPTGDYDEHLAHLSVEHARTLGHYRDAHEISQFSERGEATTEQLRQAVVHYRALFADLLGADPTPDAHGAPAPRDAALSGDDTAVNTPAQRARNVQARRAQADLPHDTSSRS</sequence>
<dbReference type="RefSeq" id="WP_344614855.1">
    <property type="nucleotide sequence ID" value="NZ_BAAARV010000038.1"/>
</dbReference>
<proteinExistence type="predicted"/>
<keyword evidence="2" id="KW-0472">Membrane</keyword>
<reference evidence="4" key="1">
    <citation type="journal article" date="2019" name="Int. J. Syst. Evol. Microbiol.">
        <title>The Global Catalogue of Microorganisms (GCM) 10K type strain sequencing project: providing services to taxonomists for standard genome sequencing and annotation.</title>
        <authorList>
            <consortium name="The Broad Institute Genomics Platform"/>
            <consortium name="The Broad Institute Genome Sequencing Center for Infectious Disease"/>
            <person name="Wu L."/>
            <person name="Ma J."/>
        </authorList>
    </citation>
    <scope>NUCLEOTIDE SEQUENCE [LARGE SCALE GENOMIC DNA]</scope>
    <source>
        <strain evidence="4">JCM 3272</strain>
    </source>
</reference>
<keyword evidence="2" id="KW-1133">Transmembrane helix</keyword>
<feature type="transmembrane region" description="Helical" evidence="2">
    <location>
        <begin position="6"/>
        <end position="26"/>
    </location>
</feature>
<dbReference type="EMBL" id="BAAARV010000038">
    <property type="protein sequence ID" value="GAA2356472.1"/>
    <property type="molecule type" value="Genomic_DNA"/>
</dbReference>
<protein>
    <recommendedName>
        <fullName evidence="5">Secreted protein</fullName>
    </recommendedName>
</protein>
<evidence type="ECO:0008006" key="5">
    <source>
        <dbReference type="Google" id="ProtNLM"/>
    </source>
</evidence>
<feature type="region of interest" description="Disordered" evidence="1">
    <location>
        <begin position="178"/>
        <end position="226"/>
    </location>
</feature>
<keyword evidence="4" id="KW-1185">Reference proteome</keyword>
<accession>A0ABP5TQH0</accession>
<dbReference type="Proteomes" id="UP001501444">
    <property type="component" value="Unassembled WGS sequence"/>
</dbReference>
<feature type="compositionally biased region" description="Low complexity" evidence="1">
    <location>
        <begin position="203"/>
        <end position="213"/>
    </location>
</feature>
<comment type="caution">
    <text evidence="3">The sequence shown here is derived from an EMBL/GenBank/DDBJ whole genome shotgun (WGS) entry which is preliminary data.</text>
</comment>
<gene>
    <name evidence="3" type="ORF">GCM10010170_049340</name>
</gene>
<feature type="compositionally biased region" description="Basic and acidic residues" evidence="1">
    <location>
        <begin position="214"/>
        <end position="226"/>
    </location>
</feature>
<evidence type="ECO:0000313" key="4">
    <source>
        <dbReference type="Proteomes" id="UP001501444"/>
    </source>
</evidence>
<evidence type="ECO:0000256" key="2">
    <source>
        <dbReference type="SAM" id="Phobius"/>
    </source>
</evidence>
<evidence type="ECO:0000313" key="3">
    <source>
        <dbReference type="EMBL" id="GAA2356472.1"/>
    </source>
</evidence>
<name>A0ABP5TQH0_9ACTN</name>
<organism evidence="3 4">
    <name type="scientific">Dactylosporangium salmoneum</name>
    <dbReference type="NCBI Taxonomy" id="53361"/>
    <lineage>
        <taxon>Bacteria</taxon>
        <taxon>Bacillati</taxon>
        <taxon>Actinomycetota</taxon>
        <taxon>Actinomycetes</taxon>
        <taxon>Micromonosporales</taxon>
        <taxon>Micromonosporaceae</taxon>
        <taxon>Dactylosporangium</taxon>
    </lineage>
</organism>
<evidence type="ECO:0000256" key="1">
    <source>
        <dbReference type="SAM" id="MobiDB-lite"/>
    </source>
</evidence>
<keyword evidence="2" id="KW-0812">Transmembrane</keyword>